<evidence type="ECO:0000313" key="2">
    <source>
        <dbReference type="Proteomes" id="UP000017836"/>
    </source>
</evidence>
<dbReference type="Gramene" id="ERN14677">
    <property type="protein sequence ID" value="ERN14677"/>
    <property type="gene ID" value="AMTR_s00038p00214680"/>
</dbReference>
<reference evidence="2" key="1">
    <citation type="journal article" date="2013" name="Science">
        <title>The Amborella genome and the evolution of flowering plants.</title>
        <authorList>
            <consortium name="Amborella Genome Project"/>
        </authorList>
    </citation>
    <scope>NUCLEOTIDE SEQUENCE [LARGE SCALE GENOMIC DNA]</scope>
</reference>
<protein>
    <submittedName>
        <fullName evidence="1">Uncharacterized protein</fullName>
    </submittedName>
</protein>
<organism evidence="1 2">
    <name type="scientific">Amborella trichopoda</name>
    <dbReference type="NCBI Taxonomy" id="13333"/>
    <lineage>
        <taxon>Eukaryota</taxon>
        <taxon>Viridiplantae</taxon>
        <taxon>Streptophyta</taxon>
        <taxon>Embryophyta</taxon>
        <taxon>Tracheophyta</taxon>
        <taxon>Spermatophyta</taxon>
        <taxon>Magnoliopsida</taxon>
        <taxon>Amborellales</taxon>
        <taxon>Amborellaceae</taxon>
        <taxon>Amborella</taxon>
    </lineage>
</organism>
<dbReference type="EMBL" id="KI392532">
    <property type="protein sequence ID" value="ERN14677.1"/>
    <property type="molecule type" value="Genomic_DNA"/>
</dbReference>
<dbReference type="Proteomes" id="UP000017836">
    <property type="component" value="Unassembled WGS sequence"/>
</dbReference>
<dbReference type="HOGENOM" id="CLU_2281213_0_0_1"/>
<keyword evidence="2" id="KW-1185">Reference proteome</keyword>
<sequence length="102" mass="11014">MLPKFTYTTDPAGLLSSQSSMLVSGLHRLELMEPKLGSVMACWHSMCIGPTVYKAGALARIASSTDSSRESEVLRMTAVEIRGKIEHNVVHIGGSEEAQHVS</sequence>
<name>U5CZW7_AMBTC</name>
<accession>U5CZW7</accession>
<evidence type="ECO:0000313" key="1">
    <source>
        <dbReference type="EMBL" id="ERN14677.1"/>
    </source>
</evidence>
<gene>
    <name evidence="1" type="ORF">AMTR_s00038p00214680</name>
</gene>
<proteinExistence type="predicted"/>
<dbReference type="AlphaFoldDB" id="U5CZW7"/>